<evidence type="ECO:0000256" key="1">
    <source>
        <dbReference type="ARBA" id="ARBA00001936"/>
    </source>
</evidence>
<keyword evidence="3" id="KW-0479">Metal-binding</keyword>
<dbReference type="InterPro" id="IPR000086">
    <property type="entry name" value="NUDIX_hydrolase_dom"/>
</dbReference>
<feature type="domain" description="Nudix hydrolase" evidence="7">
    <location>
        <begin position="48"/>
        <end position="188"/>
    </location>
</feature>
<comment type="caution">
    <text evidence="8">The sequence shown here is derived from an EMBL/GenBank/DDBJ whole genome shotgun (WGS) entry which is preliminary data.</text>
</comment>
<comment type="cofactor">
    <cofactor evidence="2">
        <name>Mg(2+)</name>
        <dbReference type="ChEBI" id="CHEBI:18420"/>
    </cofactor>
</comment>
<keyword evidence="9" id="KW-1185">Reference proteome</keyword>
<dbReference type="GO" id="GO:0046872">
    <property type="term" value="F:metal ion binding"/>
    <property type="evidence" value="ECO:0007669"/>
    <property type="project" value="UniProtKB-KW"/>
</dbReference>
<dbReference type="SUPFAM" id="SSF55811">
    <property type="entry name" value="Nudix"/>
    <property type="match status" value="1"/>
</dbReference>
<dbReference type="InterPro" id="IPR015797">
    <property type="entry name" value="NUDIX_hydrolase-like_dom_sf"/>
</dbReference>
<evidence type="ECO:0000256" key="4">
    <source>
        <dbReference type="ARBA" id="ARBA00022801"/>
    </source>
</evidence>
<gene>
    <name evidence="8" type="ORF">M0811_11305</name>
</gene>
<dbReference type="GO" id="GO:0010945">
    <property type="term" value="F:coenzyme A diphosphatase activity"/>
    <property type="evidence" value="ECO:0007669"/>
    <property type="project" value="InterPro"/>
</dbReference>
<evidence type="ECO:0000313" key="8">
    <source>
        <dbReference type="EMBL" id="KAJ5070100.1"/>
    </source>
</evidence>
<evidence type="ECO:0000256" key="5">
    <source>
        <dbReference type="ARBA" id="ARBA00022842"/>
    </source>
</evidence>
<dbReference type="PROSITE" id="PS51462">
    <property type="entry name" value="NUDIX"/>
    <property type="match status" value="1"/>
</dbReference>
<evidence type="ECO:0000259" key="7">
    <source>
        <dbReference type="PROSITE" id="PS51462"/>
    </source>
</evidence>
<keyword evidence="6" id="KW-0464">Manganese</keyword>
<name>A0A9Q0LF49_ANAIG</name>
<sequence>MISKTESYFQNKKLIHLAQKPEQFYLLLKKVFKMEKYEKLEKAKKEEKKIASVVLMNFEKANKIHLLILKRTGKVRHPNQFCFPGGSYKKSDENLKNTVLRELYEETGLYNNFELIGNFTPSLSTSNFLVLPFVGYLHSNDKNKEENANKYHIFDKNEIEYASEISLEVLLKTESKSRQVFGTEKLWSGTTFGIKYDDLHLRKNIIWGLSANFLDSYFSILRSHL</sequence>
<reference evidence="8" key="1">
    <citation type="submission" date="2022-10" db="EMBL/GenBank/DDBJ databases">
        <title>Novel sulphate-reducing endosymbionts in the free-living metamonad Anaeramoeba.</title>
        <authorList>
            <person name="Jerlstrom-Hultqvist J."/>
            <person name="Cepicka I."/>
            <person name="Gallot-Lavallee L."/>
            <person name="Salas-Leiva D."/>
            <person name="Curtis B.A."/>
            <person name="Zahonova K."/>
            <person name="Pipaliya S."/>
            <person name="Dacks J."/>
            <person name="Roger A.J."/>
        </authorList>
    </citation>
    <scope>NUCLEOTIDE SEQUENCE</scope>
    <source>
        <strain evidence="8">BMAN</strain>
    </source>
</reference>
<dbReference type="EMBL" id="JAPDFW010000099">
    <property type="protein sequence ID" value="KAJ5070100.1"/>
    <property type="molecule type" value="Genomic_DNA"/>
</dbReference>
<protein>
    <submittedName>
        <fullName evidence="8">Nudix hydrolase</fullName>
    </submittedName>
</protein>
<dbReference type="InterPro" id="IPR045121">
    <property type="entry name" value="CoAse"/>
</dbReference>
<proteinExistence type="predicted"/>
<dbReference type="PANTHER" id="PTHR12992:SF24">
    <property type="entry name" value="PEROXISOMAL COENZYME A DIPHOSPHATASE NUDT7"/>
    <property type="match status" value="1"/>
</dbReference>
<evidence type="ECO:0000256" key="3">
    <source>
        <dbReference type="ARBA" id="ARBA00022723"/>
    </source>
</evidence>
<dbReference type="GO" id="GO:0015938">
    <property type="term" value="P:coenzyme A catabolic process"/>
    <property type="evidence" value="ECO:0007669"/>
    <property type="project" value="TreeGrafter"/>
</dbReference>
<keyword evidence="5" id="KW-0460">Magnesium</keyword>
<dbReference type="Pfam" id="PF00293">
    <property type="entry name" value="NUDIX"/>
    <property type="match status" value="1"/>
</dbReference>
<evidence type="ECO:0000256" key="2">
    <source>
        <dbReference type="ARBA" id="ARBA00001946"/>
    </source>
</evidence>
<keyword evidence="4 8" id="KW-0378">Hydrolase</keyword>
<accession>A0A9Q0LF49</accession>
<organism evidence="8 9">
    <name type="scientific">Anaeramoeba ignava</name>
    <name type="common">Anaerobic marine amoeba</name>
    <dbReference type="NCBI Taxonomy" id="1746090"/>
    <lineage>
        <taxon>Eukaryota</taxon>
        <taxon>Metamonada</taxon>
        <taxon>Anaeramoebidae</taxon>
        <taxon>Anaeramoeba</taxon>
    </lineage>
</organism>
<dbReference type="CDD" id="cd03426">
    <property type="entry name" value="NUDIX_CoAse_Nudt7"/>
    <property type="match status" value="1"/>
</dbReference>
<evidence type="ECO:0000313" key="9">
    <source>
        <dbReference type="Proteomes" id="UP001149090"/>
    </source>
</evidence>
<dbReference type="Proteomes" id="UP001149090">
    <property type="component" value="Unassembled WGS sequence"/>
</dbReference>
<dbReference type="AlphaFoldDB" id="A0A9Q0LF49"/>
<evidence type="ECO:0000256" key="6">
    <source>
        <dbReference type="ARBA" id="ARBA00023211"/>
    </source>
</evidence>
<comment type="cofactor">
    <cofactor evidence="1">
        <name>Mn(2+)</name>
        <dbReference type="ChEBI" id="CHEBI:29035"/>
    </cofactor>
</comment>
<dbReference type="OrthoDB" id="206213at2759"/>
<dbReference type="Gene3D" id="3.90.79.10">
    <property type="entry name" value="Nucleoside Triphosphate Pyrophosphohydrolase"/>
    <property type="match status" value="1"/>
</dbReference>
<dbReference type="PANTHER" id="PTHR12992">
    <property type="entry name" value="NUDIX HYDROLASE"/>
    <property type="match status" value="1"/>
</dbReference>